<sequence length="114" mass="12510">MLAGFAALSIQSAFAQDNNFAKEHPRRAEVIKREKHEKATTAKEVKNGSLTQAQGKQLNKEDNSIRREERADAAADGGHITKGEQRQLNRQENAVNAQRKADIQSNQAGVSTGK</sequence>
<feature type="compositionally biased region" description="Basic and acidic residues" evidence="1">
    <location>
        <begin position="20"/>
        <end position="46"/>
    </location>
</feature>
<organism evidence="2 3">
    <name type="scientific">Undibacterium jejuense</name>
    <dbReference type="NCBI Taxonomy" id="1344949"/>
    <lineage>
        <taxon>Bacteria</taxon>
        <taxon>Pseudomonadati</taxon>
        <taxon>Pseudomonadota</taxon>
        <taxon>Betaproteobacteria</taxon>
        <taxon>Burkholderiales</taxon>
        <taxon>Oxalobacteraceae</taxon>
        <taxon>Undibacterium</taxon>
    </lineage>
</organism>
<dbReference type="Proteomes" id="UP000634011">
    <property type="component" value="Unassembled WGS sequence"/>
</dbReference>
<dbReference type="AlphaFoldDB" id="A0A923HFT0"/>
<feature type="compositionally biased region" description="Polar residues" evidence="1">
    <location>
        <begin position="103"/>
        <end position="114"/>
    </location>
</feature>
<name>A0A923HFT0_9BURK</name>
<accession>A0A923HFT0</accession>
<evidence type="ECO:0000313" key="3">
    <source>
        <dbReference type="Proteomes" id="UP000634011"/>
    </source>
</evidence>
<reference evidence="2" key="1">
    <citation type="submission" date="2020-08" db="EMBL/GenBank/DDBJ databases">
        <title>Novel species isolated from subtropical streams in China.</title>
        <authorList>
            <person name="Lu H."/>
        </authorList>
    </citation>
    <scope>NUCLEOTIDE SEQUENCE</scope>
    <source>
        <strain evidence="2">KACC 12607</strain>
    </source>
</reference>
<feature type="compositionally biased region" description="Basic and acidic residues" evidence="1">
    <location>
        <begin position="58"/>
        <end position="89"/>
    </location>
</feature>
<proteinExistence type="predicted"/>
<feature type="region of interest" description="Disordered" evidence="1">
    <location>
        <begin position="15"/>
        <end position="114"/>
    </location>
</feature>
<feature type="compositionally biased region" description="Polar residues" evidence="1">
    <location>
        <begin position="48"/>
        <end position="57"/>
    </location>
</feature>
<gene>
    <name evidence="2" type="ORF">H8K32_12525</name>
</gene>
<evidence type="ECO:0000313" key="2">
    <source>
        <dbReference type="EMBL" id="MBC3862929.1"/>
    </source>
</evidence>
<protein>
    <submittedName>
        <fullName evidence="2">Uncharacterized protein</fullName>
    </submittedName>
</protein>
<dbReference type="EMBL" id="JACOFV010000011">
    <property type="protein sequence ID" value="MBC3862929.1"/>
    <property type="molecule type" value="Genomic_DNA"/>
</dbReference>
<evidence type="ECO:0000256" key="1">
    <source>
        <dbReference type="SAM" id="MobiDB-lite"/>
    </source>
</evidence>
<comment type="caution">
    <text evidence="2">The sequence shown here is derived from an EMBL/GenBank/DDBJ whole genome shotgun (WGS) entry which is preliminary data.</text>
</comment>
<keyword evidence="3" id="KW-1185">Reference proteome</keyword>